<accession>A0A7I8V5D8</accession>
<proteinExistence type="inferred from homology"/>
<dbReference type="Proteomes" id="UP000549394">
    <property type="component" value="Unassembled WGS sequence"/>
</dbReference>
<dbReference type="InterPro" id="IPR011990">
    <property type="entry name" value="TPR-like_helical_dom_sf"/>
</dbReference>
<sequence length="457" mass="52187">MVIPGSWRDCQAWKADGIELSTTNNETAKLYDAALHQIMSLTNDPSLGGLPSTIQRMVETDPNFLMGQLFKEMSSIDVVTPGEETIQNLERLRVIAQSNRVASWEKLCFEAVEHQIYGRQLEASRIYERNSMLNPNEIFSISRLFVLNINTGYSEQMKNSLGYAVNAYSEKKPLYNYLLGRYGFALNECNKNSEGEKWARKGLDLNNGRDPWATHAVSHVLLDSSRSAEGIHFLRSTEADWRKGDMFLGHNAWHLGIFYVERGMYEEALELFNDTICIEACKNEAMLFLNDAASLLFRLKMEGLNVKEETIKICEVFKQHAFKHTSMFDDAHLLLTCGSDKEFCNQILDSVENFIQGNSGKYQQVVAREVGTHILKAIVEYENEEYDKVVELLLPVRYEIWMCGGSNAQRDIFHLILLSAASKSISYQDLARSLLVERTSNKQTLELNGRWLQRLSL</sequence>
<dbReference type="Gene3D" id="1.25.40.10">
    <property type="entry name" value="Tetratricopeptide repeat domain"/>
    <property type="match status" value="1"/>
</dbReference>
<comment type="caution">
    <text evidence="5">The sequence shown here is derived from an EMBL/GenBank/DDBJ whole genome shotgun (WGS) entry which is preliminary data.</text>
</comment>
<evidence type="ECO:0000256" key="3">
    <source>
        <dbReference type="ARBA" id="ARBA00022737"/>
    </source>
</evidence>
<keyword evidence="3" id="KW-0677">Repeat</keyword>
<dbReference type="InterPro" id="IPR033891">
    <property type="entry name" value="TTC38"/>
</dbReference>
<protein>
    <recommendedName>
        <fullName evidence="2">Tetratricopeptide repeat protein 38</fullName>
    </recommendedName>
</protein>
<dbReference type="EMBL" id="CAJFCJ010000001">
    <property type="protein sequence ID" value="CAD5110840.1"/>
    <property type="molecule type" value="Genomic_DNA"/>
</dbReference>
<evidence type="ECO:0000313" key="6">
    <source>
        <dbReference type="Proteomes" id="UP000549394"/>
    </source>
</evidence>
<dbReference type="OrthoDB" id="1427555at2759"/>
<dbReference type="PANTHER" id="PTHR16263:SF4">
    <property type="entry name" value="TETRATRICOPEPTIDE REPEAT PROTEIN 38"/>
    <property type="match status" value="1"/>
</dbReference>
<dbReference type="AlphaFoldDB" id="A0A7I8V5D8"/>
<organism evidence="5 6">
    <name type="scientific">Dimorphilus gyrociliatus</name>
    <dbReference type="NCBI Taxonomy" id="2664684"/>
    <lineage>
        <taxon>Eukaryota</taxon>
        <taxon>Metazoa</taxon>
        <taxon>Spiralia</taxon>
        <taxon>Lophotrochozoa</taxon>
        <taxon>Annelida</taxon>
        <taxon>Polychaeta</taxon>
        <taxon>Polychaeta incertae sedis</taxon>
        <taxon>Dinophilidae</taxon>
        <taxon>Dimorphilus</taxon>
    </lineage>
</organism>
<evidence type="ECO:0000256" key="4">
    <source>
        <dbReference type="ARBA" id="ARBA00022803"/>
    </source>
</evidence>
<keyword evidence="6" id="KW-1185">Reference proteome</keyword>
<reference evidence="5 6" key="1">
    <citation type="submission" date="2020-08" db="EMBL/GenBank/DDBJ databases">
        <authorList>
            <person name="Hejnol A."/>
        </authorList>
    </citation>
    <scope>NUCLEOTIDE SEQUENCE [LARGE SCALE GENOMIC DNA]</scope>
</reference>
<comment type="similarity">
    <text evidence="1">Belongs to the TTC38 family.</text>
</comment>
<keyword evidence="4" id="KW-0802">TPR repeat</keyword>
<gene>
    <name evidence="5" type="ORF">DGYR_LOCUS200</name>
</gene>
<dbReference type="SUPFAM" id="SSF48452">
    <property type="entry name" value="TPR-like"/>
    <property type="match status" value="1"/>
</dbReference>
<evidence type="ECO:0000256" key="1">
    <source>
        <dbReference type="ARBA" id="ARBA00005857"/>
    </source>
</evidence>
<evidence type="ECO:0000256" key="2">
    <source>
        <dbReference type="ARBA" id="ARBA00019992"/>
    </source>
</evidence>
<evidence type="ECO:0000313" key="5">
    <source>
        <dbReference type="EMBL" id="CAD5110840.1"/>
    </source>
</evidence>
<name>A0A7I8V5D8_9ANNE</name>
<dbReference type="PANTHER" id="PTHR16263">
    <property type="entry name" value="TETRATRICOPEPTIDE REPEAT PROTEIN 38"/>
    <property type="match status" value="1"/>
</dbReference>